<protein>
    <submittedName>
        <fullName evidence="2">Anti-lipopolysaccharide factor-like 4</fullName>
    </submittedName>
</protein>
<dbReference type="InterPro" id="IPR024509">
    <property type="entry name" value="Anti-LPS_factor/Scygonadin"/>
</dbReference>
<evidence type="ECO:0000313" key="2">
    <source>
        <dbReference type="EMBL" id="KAG7153930.1"/>
    </source>
</evidence>
<dbReference type="AlphaFoldDB" id="A0A8J5J8A9"/>
<dbReference type="OrthoDB" id="6367024at2759"/>
<dbReference type="Proteomes" id="UP000747542">
    <property type="component" value="Unassembled WGS sequence"/>
</dbReference>
<accession>A0A8J5J8A9</accession>
<keyword evidence="1" id="KW-0732">Signal</keyword>
<organism evidence="2 3">
    <name type="scientific">Homarus americanus</name>
    <name type="common">American lobster</name>
    <dbReference type="NCBI Taxonomy" id="6706"/>
    <lineage>
        <taxon>Eukaryota</taxon>
        <taxon>Metazoa</taxon>
        <taxon>Ecdysozoa</taxon>
        <taxon>Arthropoda</taxon>
        <taxon>Crustacea</taxon>
        <taxon>Multicrustacea</taxon>
        <taxon>Malacostraca</taxon>
        <taxon>Eumalacostraca</taxon>
        <taxon>Eucarida</taxon>
        <taxon>Decapoda</taxon>
        <taxon>Pleocyemata</taxon>
        <taxon>Astacidea</taxon>
        <taxon>Nephropoidea</taxon>
        <taxon>Nephropidae</taxon>
        <taxon>Homarus</taxon>
    </lineage>
</organism>
<dbReference type="Pfam" id="PF11630">
    <property type="entry name" value="Anti-LPS-SCYG"/>
    <property type="match status" value="1"/>
</dbReference>
<name>A0A8J5J8A9_HOMAM</name>
<keyword evidence="3" id="KW-1185">Reference proteome</keyword>
<reference evidence="2" key="1">
    <citation type="journal article" date="2021" name="Sci. Adv.">
        <title>The American lobster genome reveals insights on longevity, neural, and immune adaptations.</title>
        <authorList>
            <person name="Polinski J.M."/>
            <person name="Zimin A.V."/>
            <person name="Clark K.F."/>
            <person name="Kohn A.B."/>
            <person name="Sadowski N."/>
            <person name="Timp W."/>
            <person name="Ptitsyn A."/>
            <person name="Khanna P."/>
            <person name="Romanova D.Y."/>
            <person name="Williams P."/>
            <person name="Greenwood S.J."/>
            <person name="Moroz L.L."/>
            <person name="Walt D.R."/>
            <person name="Bodnar A.G."/>
        </authorList>
    </citation>
    <scope>NUCLEOTIDE SEQUENCE</scope>
    <source>
        <strain evidence="2">GMGI-L3</strain>
    </source>
</reference>
<feature type="signal peptide" evidence="1">
    <location>
        <begin position="1"/>
        <end position="24"/>
    </location>
</feature>
<dbReference type="EMBL" id="JAHLQT010046276">
    <property type="protein sequence ID" value="KAG7153930.1"/>
    <property type="molecule type" value="Genomic_DNA"/>
</dbReference>
<proteinExistence type="predicted"/>
<gene>
    <name evidence="2" type="primary">ALF-L4</name>
    <name evidence="2" type="ORF">Hamer_G017757</name>
</gene>
<feature type="chain" id="PRO_5035156804" evidence="1">
    <location>
        <begin position="25"/>
        <end position="124"/>
    </location>
</feature>
<evidence type="ECO:0000313" key="3">
    <source>
        <dbReference type="Proteomes" id="UP000747542"/>
    </source>
</evidence>
<comment type="caution">
    <text evidence="2">The sequence shown here is derived from an EMBL/GenBank/DDBJ whole genome shotgun (WGS) entry which is preliminary data.</text>
</comment>
<evidence type="ECO:0000256" key="1">
    <source>
        <dbReference type="SAM" id="SignalP"/>
    </source>
</evidence>
<sequence length="124" mass="13961">MRPSVLCALVMVAVMAPYLPQCHAQGWELLLPAFVDKLSGLWRNGEVELLGRHYCNYAVKPKIRSWKLYYLGSITCPGWTSIKGEYQSRSSSKVINQTIGDFLNKALAAGLIDEQQLNDWLKTS</sequence>